<dbReference type="EMBL" id="BMED01000005">
    <property type="protein sequence ID" value="GGC90576.1"/>
    <property type="molecule type" value="Genomic_DNA"/>
</dbReference>
<dbReference type="InterPro" id="IPR000515">
    <property type="entry name" value="MetI-like"/>
</dbReference>
<evidence type="ECO:0000256" key="2">
    <source>
        <dbReference type="ARBA" id="ARBA00022448"/>
    </source>
</evidence>
<keyword evidence="5 8" id="KW-0472">Membrane</keyword>
<evidence type="ECO:0000313" key="11">
    <source>
        <dbReference type="EMBL" id="GGC90576.1"/>
    </source>
</evidence>
<dbReference type="AlphaFoldDB" id="A0A916UVY6"/>
<dbReference type="GO" id="GO:0043190">
    <property type="term" value="C:ATP-binding cassette (ABC) transporter complex"/>
    <property type="evidence" value="ECO:0007669"/>
    <property type="project" value="InterPro"/>
</dbReference>
<gene>
    <name evidence="11" type="ORF">GCM10011396_42270</name>
</gene>
<reference evidence="11" key="1">
    <citation type="journal article" date="2014" name="Int. J. Syst. Evol. Microbiol.">
        <title>Complete genome sequence of Corynebacterium casei LMG S-19264T (=DSM 44701T), isolated from a smear-ripened cheese.</title>
        <authorList>
            <consortium name="US DOE Joint Genome Institute (JGI-PGF)"/>
            <person name="Walter F."/>
            <person name="Albersmeier A."/>
            <person name="Kalinowski J."/>
            <person name="Ruckert C."/>
        </authorList>
    </citation>
    <scope>NUCLEOTIDE SEQUENCE</scope>
    <source>
        <strain evidence="11">CGMCC 1.10998</strain>
    </source>
</reference>
<evidence type="ECO:0000256" key="6">
    <source>
        <dbReference type="ARBA" id="ARBA00035642"/>
    </source>
</evidence>
<name>A0A916UVY6_9BURK</name>
<feature type="transmembrane region" description="Helical" evidence="8">
    <location>
        <begin position="474"/>
        <end position="496"/>
    </location>
</feature>
<protein>
    <submittedName>
        <fullName evidence="11">ABC transporter permease</fullName>
    </submittedName>
</protein>
<feature type="chain" id="PRO_5037332643" evidence="9">
    <location>
        <begin position="25"/>
        <end position="511"/>
    </location>
</feature>
<dbReference type="PROSITE" id="PS50928">
    <property type="entry name" value="ABC_TM1"/>
    <property type="match status" value="1"/>
</dbReference>
<dbReference type="InterPro" id="IPR051204">
    <property type="entry name" value="ABC_transp_perm/SBD"/>
</dbReference>
<comment type="similarity">
    <text evidence="6">In the C-terminal section; belongs to the OsmX family.</text>
</comment>
<dbReference type="GO" id="GO:0031460">
    <property type="term" value="P:glycine betaine transport"/>
    <property type="evidence" value="ECO:0007669"/>
    <property type="project" value="UniProtKB-ARBA"/>
</dbReference>
<accession>A0A916UVY6</accession>
<dbReference type="SUPFAM" id="SSF161098">
    <property type="entry name" value="MetI-like"/>
    <property type="match status" value="1"/>
</dbReference>
<dbReference type="Proteomes" id="UP000637423">
    <property type="component" value="Unassembled WGS sequence"/>
</dbReference>
<keyword evidence="2 8" id="KW-0813">Transport</keyword>
<sequence>MLKKYLQLAALLLSLAMVCSFSYAAPDDVLHVGSKRFTESYILGEILSQAASSSAKVEHKQGLGNTAIVFEALKAGAIDLYPEYMGTIDREILKHEQPASADVIRRELAAMGLGVAVRFGFNNTYALAMRAADSERMGIRRIGDMAAHPELKFGLSHEFIGRADGWAGLAHSYGLKQQAQGLDHGIAYEALRKAQIDVIDIYSTDAKIKQLGLRVLDDNAGYFPRYDAVVLYRLDIAQRFPSAWQSIQKLEASIDESRMTAMNAAAELDNKSFTDIAHAFLQQQESPAAGGASKVARKNFWSILFGPDLGRLSGQHIFLVACSVLLAVLVGIPLGIAAAYFSGLRYPLMSIVGVVQTIPSLALLAILIPVLGRIGTAPALIALFLYALLPIVSNSCIGMEQVPKGLRMAATALGMGTKDRILSVEVPLALPVILAGVRTAAVISVGTATIAAFIGAGGYGERIAVGLALNDYDMLLAGAIPSAVLAILTQAIFAGLEHLLFSRLPSNSTSS</sequence>
<evidence type="ECO:0000256" key="7">
    <source>
        <dbReference type="ARBA" id="ARBA00035652"/>
    </source>
</evidence>
<dbReference type="Pfam" id="PF04069">
    <property type="entry name" value="OpuAC"/>
    <property type="match status" value="1"/>
</dbReference>
<proteinExistence type="inferred from homology"/>
<keyword evidence="9" id="KW-0732">Signal</keyword>
<organism evidence="11 12">
    <name type="scientific">Undibacterium terreum</name>
    <dbReference type="NCBI Taxonomy" id="1224302"/>
    <lineage>
        <taxon>Bacteria</taxon>
        <taxon>Pseudomonadati</taxon>
        <taxon>Pseudomonadota</taxon>
        <taxon>Betaproteobacteria</taxon>
        <taxon>Burkholderiales</taxon>
        <taxon>Oxalobacteraceae</taxon>
        <taxon>Undibacterium</taxon>
    </lineage>
</organism>
<dbReference type="Gene3D" id="1.10.3720.10">
    <property type="entry name" value="MetI-like"/>
    <property type="match status" value="1"/>
</dbReference>
<dbReference type="FunFam" id="1.10.3720.10:FF:000001">
    <property type="entry name" value="Glycine betaine ABC transporter, permease"/>
    <property type="match status" value="1"/>
</dbReference>
<evidence type="ECO:0000256" key="9">
    <source>
        <dbReference type="SAM" id="SignalP"/>
    </source>
</evidence>
<feature type="transmembrane region" description="Helical" evidence="8">
    <location>
        <begin position="428"/>
        <end position="454"/>
    </location>
</feature>
<dbReference type="InterPro" id="IPR041894">
    <property type="entry name" value="PBP2_ProX-like"/>
</dbReference>
<comment type="similarity">
    <text evidence="8">Belongs to the binding-protein-dependent transport system permease family.</text>
</comment>
<evidence type="ECO:0000256" key="8">
    <source>
        <dbReference type="RuleBase" id="RU363032"/>
    </source>
</evidence>
<dbReference type="Pfam" id="PF00528">
    <property type="entry name" value="BPD_transp_1"/>
    <property type="match status" value="1"/>
</dbReference>
<keyword evidence="12" id="KW-1185">Reference proteome</keyword>
<keyword evidence="3 8" id="KW-0812">Transmembrane</keyword>
<keyword evidence="4 8" id="KW-1133">Transmembrane helix</keyword>
<comment type="caution">
    <text evidence="11">The sequence shown here is derived from an EMBL/GenBank/DDBJ whole genome shotgun (WGS) entry which is preliminary data.</text>
</comment>
<reference evidence="11" key="2">
    <citation type="submission" date="2020-09" db="EMBL/GenBank/DDBJ databases">
        <authorList>
            <person name="Sun Q."/>
            <person name="Zhou Y."/>
        </authorList>
    </citation>
    <scope>NUCLEOTIDE SEQUENCE</scope>
    <source>
        <strain evidence="11">CGMCC 1.10998</strain>
    </source>
</reference>
<dbReference type="Gene3D" id="3.40.190.10">
    <property type="entry name" value="Periplasmic binding protein-like II"/>
    <property type="match status" value="1"/>
</dbReference>
<dbReference type="PANTHER" id="PTHR30177">
    <property type="entry name" value="GLYCINE BETAINE/L-PROLINE TRANSPORT SYSTEM PERMEASE PROTEIN PROW"/>
    <property type="match status" value="1"/>
</dbReference>
<comment type="subcellular location">
    <subcellularLocation>
        <location evidence="1 8">Cell membrane</location>
        <topology evidence="1 8">Multi-pass membrane protein</topology>
    </subcellularLocation>
</comment>
<feature type="signal peptide" evidence="9">
    <location>
        <begin position="1"/>
        <end position="24"/>
    </location>
</feature>
<dbReference type="PANTHER" id="PTHR30177:SF4">
    <property type="entry name" value="OSMOPROTECTANT IMPORT PERMEASE PROTEIN OSMW"/>
    <property type="match status" value="1"/>
</dbReference>
<dbReference type="Gene3D" id="3.40.190.120">
    <property type="entry name" value="Osmoprotection protein (prox), domain 2"/>
    <property type="match status" value="1"/>
</dbReference>
<evidence type="ECO:0000313" key="12">
    <source>
        <dbReference type="Proteomes" id="UP000637423"/>
    </source>
</evidence>
<evidence type="ECO:0000256" key="3">
    <source>
        <dbReference type="ARBA" id="ARBA00022692"/>
    </source>
</evidence>
<dbReference type="SUPFAM" id="SSF53850">
    <property type="entry name" value="Periplasmic binding protein-like II"/>
    <property type="match status" value="1"/>
</dbReference>
<dbReference type="InterPro" id="IPR035906">
    <property type="entry name" value="MetI-like_sf"/>
</dbReference>
<dbReference type="CDD" id="cd06261">
    <property type="entry name" value="TM_PBP2"/>
    <property type="match status" value="1"/>
</dbReference>
<evidence type="ECO:0000256" key="4">
    <source>
        <dbReference type="ARBA" id="ARBA00022989"/>
    </source>
</evidence>
<evidence type="ECO:0000256" key="5">
    <source>
        <dbReference type="ARBA" id="ARBA00023136"/>
    </source>
</evidence>
<dbReference type="InterPro" id="IPR007210">
    <property type="entry name" value="ABC_Gly_betaine_transp_sub-bd"/>
</dbReference>
<feature type="domain" description="ABC transmembrane type-1" evidence="10">
    <location>
        <begin position="313"/>
        <end position="493"/>
    </location>
</feature>
<dbReference type="GO" id="GO:0022857">
    <property type="term" value="F:transmembrane transporter activity"/>
    <property type="evidence" value="ECO:0007669"/>
    <property type="project" value="InterPro"/>
</dbReference>
<feature type="transmembrane region" description="Helical" evidence="8">
    <location>
        <begin position="377"/>
        <end position="397"/>
    </location>
</feature>
<evidence type="ECO:0000256" key="1">
    <source>
        <dbReference type="ARBA" id="ARBA00004651"/>
    </source>
</evidence>
<comment type="similarity">
    <text evidence="7">In the N-terminal section; belongs to the binding-protein-dependent transport system permease family.</text>
</comment>
<feature type="transmembrane region" description="Helical" evidence="8">
    <location>
        <begin position="317"/>
        <end position="341"/>
    </location>
</feature>
<dbReference type="CDD" id="cd13607">
    <property type="entry name" value="PBP2_AfProX_like"/>
    <property type="match status" value="1"/>
</dbReference>
<feature type="transmembrane region" description="Helical" evidence="8">
    <location>
        <begin position="348"/>
        <end position="371"/>
    </location>
</feature>
<evidence type="ECO:0000259" key="10">
    <source>
        <dbReference type="PROSITE" id="PS50928"/>
    </source>
</evidence>